<feature type="region of interest" description="Disordered" evidence="10">
    <location>
        <begin position="48"/>
        <end position="117"/>
    </location>
</feature>
<evidence type="ECO:0000256" key="2">
    <source>
        <dbReference type="ARBA" id="ARBA00022723"/>
    </source>
</evidence>
<dbReference type="AlphaFoldDB" id="A0A420HUM9"/>
<dbReference type="GO" id="GO:0005634">
    <property type="term" value="C:nucleus"/>
    <property type="evidence" value="ECO:0007669"/>
    <property type="project" value="UniProtKB-SubCell"/>
</dbReference>
<comment type="subcellular location">
    <subcellularLocation>
        <location evidence="1">Nucleus</location>
    </subcellularLocation>
</comment>
<evidence type="ECO:0000256" key="8">
    <source>
        <dbReference type="PROSITE-ProRule" id="PRU00176"/>
    </source>
</evidence>
<keyword evidence="2" id="KW-0479">Metal-binding</keyword>
<dbReference type="Pfam" id="PF01585">
    <property type="entry name" value="G-patch"/>
    <property type="match status" value="1"/>
</dbReference>
<feature type="domain" description="G-patch" evidence="12">
    <location>
        <begin position="672"/>
        <end position="718"/>
    </location>
</feature>
<evidence type="ECO:0000256" key="5">
    <source>
        <dbReference type="ARBA" id="ARBA00022833"/>
    </source>
</evidence>
<evidence type="ECO:0000256" key="3">
    <source>
        <dbReference type="ARBA" id="ARBA00022737"/>
    </source>
</evidence>
<feature type="domain" description="RRM" evidence="11">
    <location>
        <begin position="120"/>
        <end position="240"/>
    </location>
</feature>
<evidence type="ECO:0000259" key="12">
    <source>
        <dbReference type="PROSITE" id="PS50174"/>
    </source>
</evidence>
<evidence type="ECO:0000256" key="4">
    <source>
        <dbReference type="ARBA" id="ARBA00022771"/>
    </source>
</evidence>
<sequence length="756" mass="85154">MQDYRVDDYHSSSSQGYRQNRKGNRCLIKGNCTEAVLILQLKDFQRSPRVPSGESRFQQDIYDRERWDPRDMDNHGYERSRSPRREGRGRYTDRDREGYLSPRRERSRSRSPYYGAPPNRNVILEGLPFDFTQEDVGRPILSFLRTTHHYPKDWPNRPFSILQIFNELQNDKQVEGLEEVRVIKDKRTGQPRGFAFAQFVGISEARRFLQDFHPTIILHGSADKKSTLSARPAKVRIAYSRERDDREKAGKGEDDWKCDVCCLPNFSHRTLCFRCNAPRTRSTAQGIVMAQGNQSASTGFVTTGDSDASPDGTASQFLLFRGLEPGVTEELLAKGVRKLLKIKSDNSPNNLPTVKKNKISSTTDDASLGAREGSMRRVLLVRDRKTNDSWRYGFAEFSSVEDAQAAMIKYKSLDKFTIASKPVLAAYIHAGVFVPIIQSQKDEDLTYTFTPLLNSSIKLMYWDEAAYVNELITSIDEDPNAANLKSLEGASNTAATNSKGFVSAGKNGEPRPKKRKMEKETKVVAPHLQFWTNRHAELHGLPIKETVDSLSIKPLDAPKVKPAEVQQTQSYADLEAKCCLLCRRQFKSEAEVHKHERLSKLHSENLKDKDLVAKALLKLRKSTRSPSENISYRDRAMERRKAFNQPKKPVLQNSRPAAPSKIEDEEPTPTPAPSKGATLLGKMGWTAGEGLGVKGTGRTEVINTDLYAQGVGLGALGGKIGDAAEEAQRQTKSTYADFLNKTKDKAKERFENLGRQ</sequence>
<dbReference type="GO" id="GO:0000398">
    <property type="term" value="P:mRNA splicing, via spliceosome"/>
    <property type="evidence" value="ECO:0007669"/>
    <property type="project" value="TreeGrafter"/>
</dbReference>
<dbReference type="SMART" id="SM00547">
    <property type="entry name" value="ZnF_RBZ"/>
    <property type="match status" value="1"/>
</dbReference>
<evidence type="ECO:0000256" key="9">
    <source>
        <dbReference type="PROSITE-ProRule" id="PRU00322"/>
    </source>
</evidence>
<dbReference type="GO" id="GO:0008270">
    <property type="term" value="F:zinc ion binding"/>
    <property type="evidence" value="ECO:0007669"/>
    <property type="project" value="UniProtKB-KW"/>
</dbReference>
<keyword evidence="15" id="KW-1185">Reference proteome</keyword>
<dbReference type="EMBL" id="MCFK01004482">
    <property type="protein sequence ID" value="RKF61142.1"/>
    <property type="molecule type" value="Genomic_DNA"/>
</dbReference>
<evidence type="ECO:0000313" key="15">
    <source>
        <dbReference type="Proteomes" id="UP000286134"/>
    </source>
</evidence>
<evidence type="ECO:0000256" key="7">
    <source>
        <dbReference type="ARBA" id="ARBA00023242"/>
    </source>
</evidence>
<reference evidence="14 15" key="1">
    <citation type="journal article" date="2018" name="BMC Genomics">
        <title>Comparative genome analyses reveal sequence features reflecting distinct modes of host-adaptation between dicot and monocot powdery mildew.</title>
        <authorList>
            <person name="Wu Y."/>
            <person name="Ma X."/>
            <person name="Pan Z."/>
            <person name="Kale S.D."/>
            <person name="Song Y."/>
            <person name="King H."/>
            <person name="Zhang Q."/>
            <person name="Presley C."/>
            <person name="Deng X."/>
            <person name="Wei C.I."/>
            <person name="Xiao S."/>
        </authorList>
    </citation>
    <scope>NUCLEOTIDE SEQUENCE [LARGE SCALE GENOMIC DNA]</scope>
    <source>
        <strain evidence="14">UMSG2</strain>
    </source>
</reference>
<evidence type="ECO:0000256" key="10">
    <source>
        <dbReference type="SAM" id="MobiDB-lite"/>
    </source>
</evidence>
<dbReference type="PROSITE" id="PS50199">
    <property type="entry name" value="ZF_RANBP2_2"/>
    <property type="match status" value="1"/>
</dbReference>
<feature type="region of interest" description="Disordered" evidence="10">
    <location>
        <begin position="496"/>
        <end position="519"/>
    </location>
</feature>
<proteinExistence type="predicted"/>
<keyword evidence="5" id="KW-0862">Zinc</keyword>
<dbReference type="SMART" id="SM00443">
    <property type="entry name" value="G_patch"/>
    <property type="match status" value="1"/>
</dbReference>
<dbReference type="SMART" id="SM00360">
    <property type="entry name" value="RRM"/>
    <property type="match status" value="2"/>
</dbReference>
<evidence type="ECO:0000259" key="13">
    <source>
        <dbReference type="PROSITE" id="PS50199"/>
    </source>
</evidence>
<dbReference type="Gene3D" id="4.10.1060.10">
    <property type="entry name" value="Zinc finger, RanBP2-type"/>
    <property type="match status" value="1"/>
</dbReference>
<dbReference type="InterPro" id="IPR055494">
    <property type="entry name" value="DUF7066"/>
</dbReference>
<evidence type="ECO:0000256" key="6">
    <source>
        <dbReference type="ARBA" id="ARBA00022884"/>
    </source>
</evidence>
<dbReference type="SUPFAM" id="SSF90209">
    <property type="entry name" value="Ran binding protein zinc finger-like"/>
    <property type="match status" value="1"/>
</dbReference>
<dbReference type="SUPFAM" id="SSF54928">
    <property type="entry name" value="RNA-binding domain, RBD"/>
    <property type="match status" value="1"/>
</dbReference>
<evidence type="ECO:0000313" key="14">
    <source>
        <dbReference type="EMBL" id="RKF61142.1"/>
    </source>
</evidence>
<gene>
    <name evidence="14" type="ORF">OnM2_044002b</name>
</gene>
<dbReference type="Gene3D" id="3.30.70.330">
    <property type="match status" value="2"/>
</dbReference>
<dbReference type="InterPro" id="IPR012677">
    <property type="entry name" value="Nucleotide-bd_a/b_plait_sf"/>
</dbReference>
<dbReference type="PROSITE" id="PS01358">
    <property type="entry name" value="ZF_RANBP2_1"/>
    <property type="match status" value="1"/>
</dbReference>
<keyword evidence="7" id="KW-0539">Nucleus</keyword>
<dbReference type="Pfam" id="PF23217">
    <property type="entry name" value="DUF7066"/>
    <property type="match status" value="1"/>
</dbReference>
<dbReference type="PANTHER" id="PTHR13948">
    <property type="entry name" value="RNA-BINDING PROTEIN"/>
    <property type="match status" value="1"/>
</dbReference>
<dbReference type="PROSITE" id="PS50174">
    <property type="entry name" value="G_PATCH"/>
    <property type="match status" value="1"/>
</dbReference>
<dbReference type="Proteomes" id="UP000286134">
    <property type="component" value="Unassembled WGS sequence"/>
</dbReference>
<protein>
    <submittedName>
        <fullName evidence="14">Putative RNA-binding protein C57A7.13</fullName>
    </submittedName>
</protein>
<dbReference type="Pfam" id="PF00641">
    <property type="entry name" value="Zn_ribbon_RanBP"/>
    <property type="match status" value="1"/>
</dbReference>
<comment type="caution">
    <text evidence="14">The sequence shown here is derived from an EMBL/GenBank/DDBJ whole genome shotgun (WGS) entry which is preliminary data.</text>
</comment>
<dbReference type="InterPro" id="IPR035979">
    <property type="entry name" value="RBD_domain_sf"/>
</dbReference>
<dbReference type="GO" id="GO:0003723">
    <property type="term" value="F:RNA binding"/>
    <property type="evidence" value="ECO:0007669"/>
    <property type="project" value="UniProtKB-UniRule"/>
</dbReference>
<dbReference type="PANTHER" id="PTHR13948:SF3">
    <property type="entry name" value="FI21118P1"/>
    <property type="match status" value="1"/>
</dbReference>
<evidence type="ECO:0000256" key="1">
    <source>
        <dbReference type="ARBA" id="ARBA00004123"/>
    </source>
</evidence>
<feature type="domain" description="RanBP2-type" evidence="13">
    <location>
        <begin position="248"/>
        <end position="281"/>
    </location>
</feature>
<keyword evidence="6 8" id="KW-0694">RNA-binding</keyword>
<dbReference type="PROSITE" id="PS50102">
    <property type="entry name" value="RRM"/>
    <property type="match status" value="2"/>
</dbReference>
<organism evidence="14 15">
    <name type="scientific">Erysiphe neolycopersici</name>
    <dbReference type="NCBI Taxonomy" id="212602"/>
    <lineage>
        <taxon>Eukaryota</taxon>
        <taxon>Fungi</taxon>
        <taxon>Dikarya</taxon>
        <taxon>Ascomycota</taxon>
        <taxon>Pezizomycotina</taxon>
        <taxon>Leotiomycetes</taxon>
        <taxon>Erysiphales</taxon>
        <taxon>Erysiphaceae</taxon>
        <taxon>Erysiphe</taxon>
    </lineage>
</organism>
<feature type="domain" description="RRM" evidence="11">
    <location>
        <begin position="349"/>
        <end position="430"/>
    </location>
</feature>
<name>A0A420HUM9_9PEZI</name>
<evidence type="ECO:0000259" key="11">
    <source>
        <dbReference type="PROSITE" id="PS50102"/>
    </source>
</evidence>
<accession>A0A420HUM9</accession>
<keyword evidence="4 9" id="KW-0863">Zinc-finger</keyword>
<dbReference type="InterPro" id="IPR001876">
    <property type="entry name" value="Znf_RanBP2"/>
</dbReference>
<keyword evidence="3" id="KW-0677">Repeat</keyword>
<dbReference type="InterPro" id="IPR036443">
    <property type="entry name" value="Znf_RanBP2_sf"/>
</dbReference>
<dbReference type="InterPro" id="IPR000504">
    <property type="entry name" value="RRM_dom"/>
</dbReference>
<feature type="compositionally biased region" description="Basic and acidic residues" evidence="10">
    <location>
        <begin position="61"/>
        <end position="104"/>
    </location>
</feature>
<feature type="region of interest" description="Disordered" evidence="10">
    <location>
        <begin position="641"/>
        <end position="678"/>
    </location>
</feature>
<dbReference type="OrthoDB" id="29221at2759"/>
<dbReference type="STRING" id="212602.A0A420HUM9"/>
<dbReference type="InterPro" id="IPR000467">
    <property type="entry name" value="G_patch_dom"/>
</dbReference>